<dbReference type="OrthoDB" id="6203097at2759"/>
<protein>
    <submittedName>
        <fullName evidence="4">Uncharacterized protein LOC111107735</fullName>
    </submittedName>
</protein>
<feature type="region of interest" description="Disordered" evidence="1">
    <location>
        <begin position="18"/>
        <end position="40"/>
    </location>
</feature>
<feature type="compositionally biased region" description="Basic and acidic residues" evidence="1">
    <location>
        <begin position="267"/>
        <end position="277"/>
    </location>
</feature>
<dbReference type="GeneID" id="111107735"/>
<dbReference type="RefSeq" id="XP_022298786.1">
    <property type="nucleotide sequence ID" value="XM_022443078.1"/>
</dbReference>
<accession>A0A8B8B6N4</accession>
<feature type="region of interest" description="Disordered" evidence="1">
    <location>
        <begin position="267"/>
        <end position="294"/>
    </location>
</feature>
<name>A0A8B8B6N4_CRAVI</name>
<evidence type="ECO:0000256" key="1">
    <source>
        <dbReference type="SAM" id="MobiDB-lite"/>
    </source>
</evidence>
<gene>
    <name evidence="4" type="primary">LOC111107735</name>
</gene>
<evidence type="ECO:0000313" key="4">
    <source>
        <dbReference type="RefSeq" id="XP_022298786.1"/>
    </source>
</evidence>
<keyword evidence="2" id="KW-0472">Membrane</keyword>
<dbReference type="AlphaFoldDB" id="A0A8B8B6N4"/>
<keyword evidence="2" id="KW-1133">Transmembrane helix</keyword>
<organism evidence="3 4">
    <name type="scientific">Crassostrea virginica</name>
    <name type="common">Eastern oyster</name>
    <dbReference type="NCBI Taxonomy" id="6565"/>
    <lineage>
        <taxon>Eukaryota</taxon>
        <taxon>Metazoa</taxon>
        <taxon>Spiralia</taxon>
        <taxon>Lophotrochozoa</taxon>
        <taxon>Mollusca</taxon>
        <taxon>Bivalvia</taxon>
        <taxon>Autobranchia</taxon>
        <taxon>Pteriomorphia</taxon>
        <taxon>Ostreida</taxon>
        <taxon>Ostreoidea</taxon>
        <taxon>Ostreidae</taxon>
        <taxon>Crassostrea</taxon>
    </lineage>
</organism>
<sequence length="358" mass="40520">MQVSGVYVSSKDFLRHHRMGSGNSKADSREVVDTAPKGTTSKPNPCDNYIFNSTGCEIITKGKLLLVLDTINTTLQTYFSCFCELVLSRLNNTNVTSEVLSGGKNTDTCQIQSDPLHVEENILKDGLRNLSEEFSPKKKEAGMAIILSDQGLTSDNFTDIPADREPFLFIVNVWQNESKSRNTCFRQHRFISEMEKINDFGLEIEKIGCDGGKEYRQVNCPELSSPYKPSMIGMPLIVLSVVGALVIAALIIVYLVFRPRCRQQEEPNKNTMKESPEMHIGSGRYQLPSKHETRLSTKKNNDVYNVLWEKEHPEADKENENNYHHIDLNFVDQNIDPSLYDIADMVCEDRKNLFTPPA</sequence>
<dbReference type="KEGG" id="cvn:111107735"/>
<dbReference type="Proteomes" id="UP000694844">
    <property type="component" value="Chromosome 8"/>
</dbReference>
<evidence type="ECO:0000313" key="3">
    <source>
        <dbReference type="Proteomes" id="UP000694844"/>
    </source>
</evidence>
<reference evidence="4" key="1">
    <citation type="submission" date="2025-08" db="UniProtKB">
        <authorList>
            <consortium name="RefSeq"/>
        </authorList>
    </citation>
    <scope>IDENTIFICATION</scope>
    <source>
        <tissue evidence="4">Whole sample</tissue>
    </source>
</reference>
<keyword evidence="3" id="KW-1185">Reference proteome</keyword>
<proteinExistence type="predicted"/>
<feature type="transmembrane region" description="Helical" evidence="2">
    <location>
        <begin position="232"/>
        <end position="257"/>
    </location>
</feature>
<evidence type="ECO:0000256" key="2">
    <source>
        <dbReference type="SAM" id="Phobius"/>
    </source>
</evidence>
<keyword evidence="2" id="KW-0812">Transmembrane</keyword>